<evidence type="ECO:0000313" key="3">
    <source>
        <dbReference type="Proteomes" id="UP001085076"/>
    </source>
</evidence>
<accession>A0A9D5CGZ6</accession>
<dbReference type="GO" id="GO:0003729">
    <property type="term" value="F:mRNA binding"/>
    <property type="evidence" value="ECO:0007669"/>
    <property type="project" value="TreeGrafter"/>
</dbReference>
<dbReference type="EMBL" id="JAGGNH010000005">
    <property type="protein sequence ID" value="KAJ0972789.1"/>
    <property type="molecule type" value="Genomic_DNA"/>
</dbReference>
<dbReference type="Pfam" id="PF06273">
    <property type="entry name" value="eIF-4B"/>
    <property type="match status" value="1"/>
</dbReference>
<dbReference type="OrthoDB" id="2021148at2759"/>
<organism evidence="2 3">
    <name type="scientific">Dioscorea zingiberensis</name>
    <dbReference type="NCBI Taxonomy" id="325984"/>
    <lineage>
        <taxon>Eukaryota</taxon>
        <taxon>Viridiplantae</taxon>
        <taxon>Streptophyta</taxon>
        <taxon>Embryophyta</taxon>
        <taxon>Tracheophyta</taxon>
        <taxon>Spermatophyta</taxon>
        <taxon>Magnoliopsida</taxon>
        <taxon>Liliopsida</taxon>
        <taxon>Dioscoreales</taxon>
        <taxon>Dioscoreaceae</taxon>
        <taxon>Dioscorea</taxon>
    </lineage>
</organism>
<feature type="region of interest" description="Disordered" evidence="1">
    <location>
        <begin position="68"/>
        <end position="379"/>
    </location>
</feature>
<feature type="compositionally biased region" description="Basic and acidic residues" evidence="1">
    <location>
        <begin position="504"/>
        <end position="516"/>
    </location>
</feature>
<feature type="compositionally biased region" description="Basic and acidic residues" evidence="1">
    <location>
        <begin position="528"/>
        <end position="557"/>
    </location>
</feature>
<keyword evidence="3" id="KW-1185">Reference proteome</keyword>
<feature type="region of interest" description="Disordered" evidence="1">
    <location>
        <begin position="1"/>
        <end position="29"/>
    </location>
</feature>
<dbReference type="InterPro" id="IPR010433">
    <property type="entry name" value="EIF-4B_pln"/>
</dbReference>
<sequence>MSNAWGGVGAWALDSERAEAEEQERAAAEAVNPVLAGQPAQSFPSLKEAVSTKPKKKKAAPMSLAVFNTGGYPGPGGGRRDALVEPKGLTHDEMLRLPTGPRERSADELEQGRLGGGFRSYGYGGGSRGGGGFSGGGRRPDEGDGRRGFGGGFDDEQRRGPAPGRGSDFDQPSRADEVDNWAAGKKSSPFGPPPGDSGRSDRYSMLGAGGSSRADDVDNWSAGKKPLPTRHSSFGSGFRDSSAAPSDSDRWIRGGGGSGGSGSGFSNNGDRPKLVLDPPKGSVGPAVEAPVKTRHNPFGAARPREEVLAEKGLDWRKMESDIEVKKTSRPTSSHSSRPSSAQSSRPGSPGSQTSAAGASTIAGTIKPRQKVNPFGDAKPREVLLEEKGKDWKKIDLELEHRRVNRPETQEEKMLKEELIHLKDTLMRESKGNSEGESAQTSAGELKSLHEQVLQRERELELLTHELDDKVRFGQKATMDMRPGSASGRTVPSFDRPPSQSGFSEESRVIDYAERPRSRGGMGDSWSKQVDDRQFQDMRERGFPGNRNLDRPKSRERW</sequence>
<feature type="compositionally biased region" description="Gly residues" evidence="1">
    <location>
        <begin position="253"/>
        <end position="263"/>
    </location>
</feature>
<gene>
    <name evidence="2" type="ORF">J5N97_020748</name>
</gene>
<feature type="region of interest" description="Disordered" evidence="1">
    <location>
        <begin position="427"/>
        <end position="450"/>
    </location>
</feature>
<evidence type="ECO:0000313" key="2">
    <source>
        <dbReference type="EMBL" id="KAJ0972789.1"/>
    </source>
</evidence>
<protein>
    <submittedName>
        <fullName evidence="2">Uncharacterized protein</fullName>
    </submittedName>
</protein>
<feature type="compositionally biased region" description="Basic and acidic residues" evidence="1">
    <location>
        <begin position="138"/>
        <end position="147"/>
    </location>
</feature>
<feature type="compositionally biased region" description="Basic and acidic residues" evidence="1">
    <location>
        <begin position="302"/>
        <end position="326"/>
    </location>
</feature>
<name>A0A9D5CGZ6_9LILI</name>
<dbReference type="PANTHER" id="PTHR32091">
    <property type="entry name" value="EUKARYOTIC TRANSLATION INITIATION FACTOR 4B"/>
    <property type="match status" value="1"/>
</dbReference>
<feature type="compositionally biased region" description="Basic and acidic residues" evidence="1">
    <location>
        <begin position="14"/>
        <end position="27"/>
    </location>
</feature>
<evidence type="ECO:0000256" key="1">
    <source>
        <dbReference type="SAM" id="MobiDB-lite"/>
    </source>
</evidence>
<reference evidence="2" key="2">
    <citation type="journal article" date="2022" name="Hortic Res">
        <title>The genome of Dioscorea zingiberensis sheds light on the biosynthesis, origin and evolution of the medicinally important diosgenin saponins.</title>
        <authorList>
            <person name="Li Y."/>
            <person name="Tan C."/>
            <person name="Li Z."/>
            <person name="Guo J."/>
            <person name="Li S."/>
            <person name="Chen X."/>
            <person name="Wang C."/>
            <person name="Dai X."/>
            <person name="Yang H."/>
            <person name="Song W."/>
            <person name="Hou L."/>
            <person name="Xu J."/>
            <person name="Tong Z."/>
            <person name="Xu A."/>
            <person name="Yuan X."/>
            <person name="Wang W."/>
            <person name="Yang Q."/>
            <person name="Chen L."/>
            <person name="Sun Z."/>
            <person name="Wang K."/>
            <person name="Pan B."/>
            <person name="Chen J."/>
            <person name="Bao Y."/>
            <person name="Liu F."/>
            <person name="Qi X."/>
            <person name="Gang D.R."/>
            <person name="Wen J."/>
            <person name="Li J."/>
        </authorList>
    </citation>
    <scope>NUCLEOTIDE SEQUENCE</scope>
    <source>
        <strain evidence="2">Dzin_1.0</strain>
    </source>
</reference>
<feature type="compositionally biased region" description="Basic and acidic residues" evidence="1">
    <location>
        <begin position="167"/>
        <end position="177"/>
    </location>
</feature>
<dbReference type="AlphaFoldDB" id="A0A9D5CGZ6"/>
<dbReference type="Proteomes" id="UP001085076">
    <property type="component" value="Miscellaneous, Linkage group lg05"/>
</dbReference>
<feature type="compositionally biased region" description="Gly residues" evidence="1">
    <location>
        <begin position="113"/>
        <end position="137"/>
    </location>
</feature>
<reference evidence="2" key="1">
    <citation type="submission" date="2021-03" db="EMBL/GenBank/DDBJ databases">
        <authorList>
            <person name="Li Z."/>
            <person name="Yang C."/>
        </authorList>
    </citation>
    <scope>NUCLEOTIDE SEQUENCE</scope>
    <source>
        <strain evidence="2">Dzin_1.0</strain>
        <tissue evidence="2">Leaf</tissue>
    </source>
</reference>
<dbReference type="PANTHER" id="PTHR32091:SF20">
    <property type="entry name" value="EUKARYOTIC TRANSLATION INITIATION FACTOR 4B1"/>
    <property type="match status" value="1"/>
</dbReference>
<proteinExistence type="predicted"/>
<feature type="compositionally biased region" description="Basic and acidic residues" evidence="1">
    <location>
        <begin position="78"/>
        <end position="111"/>
    </location>
</feature>
<feature type="compositionally biased region" description="Low complexity" evidence="1">
    <location>
        <begin position="329"/>
        <end position="365"/>
    </location>
</feature>
<dbReference type="GO" id="GO:0003743">
    <property type="term" value="F:translation initiation factor activity"/>
    <property type="evidence" value="ECO:0007669"/>
    <property type="project" value="InterPro"/>
</dbReference>
<comment type="caution">
    <text evidence="2">The sequence shown here is derived from an EMBL/GenBank/DDBJ whole genome shotgun (WGS) entry which is preliminary data.</text>
</comment>
<feature type="region of interest" description="Disordered" evidence="1">
    <location>
        <begin position="473"/>
        <end position="557"/>
    </location>
</feature>